<proteinExistence type="predicted"/>
<reference evidence="1 2" key="3">
    <citation type="journal article" date="2012" name="J. Bacteriol.">
        <title>Genome Sequence of Paenibacillus terrae HPL-003, a Xylanase-Producing Bacterium Isolated from Soil Found in Forest Residue.</title>
        <authorList>
            <person name="Shin S.H."/>
            <person name="Kim S."/>
            <person name="Kim J.Y."/>
            <person name="Song H.Y."/>
            <person name="Cho S.J."/>
            <person name="Kim D.R."/>
            <person name="Lee K.I."/>
            <person name="Lim H.K."/>
            <person name="Park N.J."/>
            <person name="Hwang I.T."/>
            <person name="Yang K.S."/>
        </authorList>
    </citation>
    <scope>NUCLEOTIDE SEQUENCE [LARGE SCALE GENOMIC DNA]</scope>
    <source>
        <strain evidence="1 2">HPL-003</strain>
    </source>
</reference>
<evidence type="ECO:0000313" key="2">
    <source>
        <dbReference type="Proteomes" id="UP000005876"/>
    </source>
</evidence>
<dbReference type="STRING" id="985665.HPL003_10910"/>
<dbReference type="AlphaFoldDB" id="G7VXA0"/>
<sequence>MSKYVVNKVGTAADLELRIEGAIDRTIDEKRLVGAVVRVAFNGAQYYSSAGCPNREQKSGGNSQ</sequence>
<protein>
    <submittedName>
        <fullName evidence="1">Uncharacterized protein</fullName>
    </submittedName>
</protein>
<dbReference type="EMBL" id="CP003107">
    <property type="protein sequence ID" value="AET58941.1"/>
    <property type="molecule type" value="Genomic_DNA"/>
</dbReference>
<accession>G7VXA0</accession>
<evidence type="ECO:0000313" key="1">
    <source>
        <dbReference type="EMBL" id="AET58941.1"/>
    </source>
</evidence>
<dbReference type="Proteomes" id="UP000005876">
    <property type="component" value="Chromosome"/>
</dbReference>
<gene>
    <name evidence="1" type="ordered locus">HPL003_10910</name>
</gene>
<dbReference type="HOGENOM" id="CLU_2863670_0_0_9"/>
<dbReference type="OrthoDB" id="2653894at2"/>
<reference evidence="2" key="1">
    <citation type="submission" date="2011-11" db="EMBL/GenBank/DDBJ databases">
        <title>Complete sequence of Paenibacillus terrae HPL-003.</title>
        <authorList>
            <person name="Shin S.H."/>
            <person name="Kim S."/>
            <person name="Kim J.Y."/>
        </authorList>
    </citation>
    <scope>NUCLEOTIDE SEQUENCE [LARGE SCALE GENOMIC DNA]</scope>
    <source>
        <strain evidence="2">HPL-003</strain>
    </source>
</reference>
<dbReference type="RefSeq" id="WP_014279674.1">
    <property type="nucleotide sequence ID" value="NC_016641.1"/>
</dbReference>
<dbReference type="KEGG" id="pta:HPL003_10910"/>
<organism evidence="1 2">
    <name type="scientific">Paenibacillus terrae (strain HPL-003)</name>
    <dbReference type="NCBI Taxonomy" id="985665"/>
    <lineage>
        <taxon>Bacteria</taxon>
        <taxon>Bacillati</taxon>
        <taxon>Bacillota</taxon>
        <taxon>Bacilli</taxon>
        <taxon>Bacillales</taxon>
        <taxon>Paenibacillaceae</taxon>
        <taxon>Paenibacillus</taxon>
    </lineage>
</organism>
<reference key="2">
    <citation type="submission" date="2011-11" db="EMBL/GenBank/DDBJ databases">
        <authorList>
            <person name="Shin S.H."/>
            <person name="Kim S."/>
            <person name="Kim J.Y."/>
        </authorList>
    </citation>
    <scope>NUCLEOTIDE SEQUENCE</scope>
    <source>
        <strain>HPL-003</strain>
    </source>
</reference>
<name>G7VXA0_PAETH</name>